<comment type="caution">
    <text evidence="8">The sequence shown here is derived from an EMBL/GenBank/DDBJ whole genome shotgun (WGS) entry which is preliminary data.</text>
</comment>
<dbReference type="CDD" id="cd01948">
    <property type="entry name" value="EAL"/>
    <property type="match status" value="1"/>
</dbReference>
<dbReference type="InterPro" id="IPR052155">
    <property type="entry name" value="Biofilm_reg_signaling"/>
</dbReference>
<accession>A0A2T5P9K9</accession>
<dbReference type="SUPFAM" id="SSF55785">
    <property type="entry name" value="PYP-like sensor domain (PAS domain)"/>
    <property type="match status" value="1"/>
</dbReference>
<dbReference type="GO" id="GO:0003824">
    <property type="term" value="F:catalytic activity"/>
    <property type="evidence" value="ECO:0007669"/>
    <property type="project" value="UniProtKB-ARBA"/>
</dbReference>
<dbReference type="InterPro" id="IPR001633">
    <property type="entry name" value="EAL_dom"/>
</dbReference>
<evidence type="ECO:0000256" key="1">
    <source>
        <dbReference type="ARBA" id="ARBA00001946"/>
    </source>
</evidence>
<evidence type="ECO:0000259" key="6">
    <source>
        <dbReference type="PROSITE" id="PS50883"/>
    </source>
</evidence>
<dbReference type="SMART" id="SM00052">
    <property type="entry name" value="EAL"/>
    <property type="match status" value="1"/>
</dbReference>
<dbReference type="GO" id="GO:0020037">
    <property type="term" value="F:heme binding"/>
    <property type="evidence" value="ECO:0007669"/>
    <property type="project" value="InterPro"/>
</dbReference>
<dbReference type="AlphaFoldDB" id="A0A2T5P9K9"/>
<protein>
    <recommendedName>
        <fullName evidence="3">Diguanylate cyclase DosC</fullName>
    </recommendedName>
    <alternativeName>
        <fullName evidence="4">Direct oxygen-sensing cyclase</fullName>
    </alternativeName>
</protein>
<comment type="subcellular location">
    <subcellularLocation>
        <location evidence="2">Cell inner membrane</location>
    </subcellularLocation>
</comment>
<dbReference type="NCBIfam" id="TIGR00229">
    <property type="entry name" value="sensory_box"/>
    <property type="match status" value="1"/>
</dbReference>
<dbReference type="Gene3D" id="3.30.70.270">
    <property type="match status" value="1"/>
</dbReference>
<dbReference type="Pfam" id="PF00990">
    <property type="entry name" value="GGDEF"/>
    <property type="match status" value="1"/>
</dbReference>
<dbReference type="SUPFAM" id="SSF46458">
    <property type="entry name" value="Globin-like"/>
    <property type="match status" value="1"/>
</dbReference>
<dbReference type="PANTHER" id="PTHR44757">
    <property type="entry name" value="DIGUANYLATE CYCLASE DGCP"/>
    <property type="match status" value="1"/>
</dbReference>
<dbReference type="Pfam" id="PF11563">
    <property type="entry name" value="Protoglobin"/>
    <property type="match status" value="1"/>
</dbReference>
<dbReference type="PROSITE" id="PS50112">
    <property type="entry name" value="PAS"/>
    <property type="match status" value="1"/>
</dbReference>
<dbReference type="GO" id="GO:0019825">
    <property type="term" value="F:oxygen binding"/>
    <property type="evidence" value="ECO:0007669"/>
    <property type="project" value="InterPro"/>
</dbReference>
<dbReference type="InterPro" id="IPR013655">
    <property type="entry name" value="PAS_fold_3"/>
</dbReference>
<proteinExistence type="predicted"/>
<dbReference type="Gene3D" id="3.20.20.450">
    <property type="entry name" value="EAL domain"/>
    <property type="match status" value="1"/>
</dbReference>
<comment type="cofactor">
    <cofactor evidence="1">
        <name>Mg(2+)</name>
        <dbReference type="ChEBI" id="CHEBI:18420"/>
    </cofactor>
</comment>
<dbReference type="Gene3D" id="1.10.490.10">
    <property type="entry name" value="Globins"/>
    <property type="match status" value="1"/>
</dbReference>
<dbReference type="SMART" id="SM00091">
    <property type="entry name" value="PAS"/>
    <property type="match status" value="1"/>
</dbReference>
<dbReference type="Proteomes" id="UP000244064">
    <property type="component" value="Unassembled WGS sequence"/>
</dbReference>
<gene>
    <name evidence="8" type="ORF">DBO85_09995</name>
</gene>
<dbReference type="InterPro" id="IPR035919">
    <property type="entry name" value="EAL_sf"/>
</dbReference>
<dbReference type="GO" id="GO:0005886">
    <property type="term" value="C:plasma membrane"/>
    <property type="evidence" value="ECO:0007669"/>
    <property type="project" value="UniProtKB-SubCell"/>
</dbReference>
<dbReference type="CDD" id="cd00130">
    <property type="entry name" value="PAS"/>
    <property type="match status" value="1"/>
</dbReference>
<evidence type="ECO:0000256" key="2">
    <source>
        <dbReference type="ARBA" id="ARBA00004533"/>
    </source>
</evidence>
<dbReference type="InterPro" id="IPR044398">
    <property type="entry name" value="Globin-sensor_dom"/>
</dbReference>
<dbReference type="EMBL" id="QASN01000017">
    <property type="protein sequence ID" value="PTU74417.1"/>
    <property type="molecule type" value="Genomic_DNA"/>
</dbReference>
<evidence type="ECO:0000313" key="8">
    <source>
        <dbReference type="EMBL" id="PTU74417.1"/>
    </source>
</evidence>
<evidence type="ECO:0000313" key="9">
    <source>
        <dbReference type="Proteomes" id="UP000244064"/>
    </source>
</evidence>
<dbReference type="OrthoDB" id="197861at2"/>
<sequence length="761" mass="85748">MEGPRVDIDEELSRLLTRLRLDRTEIARRLQFLQWNDTDAARLNAAAERLEPAHRLFLQRFYEHLQRCHDLAGLIADPATLLRLQHSQYDYYQRLWQGPYDRDYVLDRLRVGWIHQRVGVDTHWYLGAYRMYLDAMLQTLLGEHPQADTYASLLKAVFFDMALAIDTYNFAQSRALEESEARFARALRGANDGIWEWHVEQDRLYVSERWASMLGLSLESLEQSSASWFSRVHPDDLPDLRRAIEAHLQGHTASLRHEYRIRNRADAYIWVLVRAVAEVVGPGQHRMAGSQSDIGRRRAAVEELRHAARHDPLTGLANRAQLAELLSQALKRRQRSGARETALLFIDLDRFKLINDSLGHAAGDEVLVEVARRLRNCLRPGDHLARFGGDEFVALLDDLAVVGDAEQIAQRMLDSLRQPLHLHQQTLVISASIGIAPLTDEPGLDPLQAADLALYDAKAAGKAQFVRYNDALQSAAQRRLQLESALGQALGRAEFELHYQPICRLAQRHAYIVGVEALLRWNHHGEVISPVEFIPALEESGEIVAVGDWVLRQACHQVRTWQRAGQQRLRCSVNLSIRQLQRSDFAALVAEVLQDSGLAAADLILEITESQLMQDTAQILASLRELAELGVRLALDDFGTGFSSLGYLKRFPLHILKLDKSFISGIPEDPESQIISQAIIGLGRNLGLQVVAEGVETAAHLGFLREQGCELAQGYWFSRPRPAAGLERLFDGADCFEGLWCLLDERTNQPPPGPSHPDAAI</sequence>
<dbReference type="InterPro" id="IPR043128">
    <property type="entry name" value="Rev_trsase/Diguanyl_cyclase"/>
</dbReference>
<dbReference type="FunFam" id="3.30.70.270:FF:000001">
    <property type="entry name" value="Diguanylate cyclase domain protein"/>
    <property type="match status" value="1"/>
</dbReference>
<dbReference type="PANTHER" id="PTHR44757:SF2">
    <property type="entry name" value="BIOFILM ARCHITECTURE MAINTENANCE PROTEIN MBAA"/>
    <property type="match status" value="1"/>
</dbReference>
<dbReference type="Pfam" id="PF00563">
    <property type="entry name" value="EAL"/>
    <property type="match status" value="1"/>
</dbReference>
<feature type="domain" description="GGDEF" evidence="7">
    <location>
        <begin position="339"/>
        <end position="470"/>
    </location>
</feature>
<dbReference type="PROSITE" id="PS50883">
    <property type="entry name" value="EAL"/>
    <property type="match status" value="1"/>
</dbReference>
<organism evidence="8 9">
    <name type="scientific">Pseudomonas mangrovi</name>
    <dbReference type="NCBI Taxonomy" id="2161748"/>
    <lineage>
        <taxon>Bacteria</taxon>
        <taxon>Pseudomonadati</taxon>
        <taxon>Pseudomonadota</taxon>
        <taxon>Gammaproteobacteria</taxon>
        <taxon>Pseudomonadales</taxon>
        <taxon>Pseudomonadaceae</taxon>
        <taxon>Pseudomonas</taxon>
    </lineage>
</organism>
<dbReference type="Pfam" id="PF08447">
    <property type="entry name" value="PAS_3"/>
    <property type="match status" value="1"/>
</dbReference>
<dbReference type="NCBIfam" id="TIGR00254">
    <property type="entry name" value="GGDEF"/>
    <property type="match status" value="1"/>
</dbReference>
<dbReference type="PROSITE" id="PS50887">
    <property type="entry name" value="GGDEF"/>
    <property type="match status" value="1"/>
</dbReference>
<dbReference type="InterPro" id="IPR000014">
    <property type="entry name" value="PAS"/>
</dbReference>
<dbReference type="InterPro" id="IPR012292">
    <property type="entry name" value="Globin/Proto"/>
</dbReference>
<dbReference type="CDD" id="cd01949">
    <property type="entry name" value="GGDEF"/>
    <property type="match status" value="1"/>
</dbReference>
<feature type="domain" description="EAL" evidence="6">
    <location>
        <begin position="479"/>
        <end position="734"/>
    </location>
</feature>
<dbReference type="SUPFAM" id="SSF141868">
    <property type="entry name" value="EAL domain-like"/>
    <property type="match status" value="1"/>
</dbReference>
<dbReference type="InterPro" id="IPR029787">
    <property type="entry name" value="Nucleotide_cyclase"/>
</dbReference>
<evidence type="ECO:0000259" key="7">
    <source>
        <dbReference type="PROSITE" id="PS50887"/>
    </source>
</evidence>
<dbReference type="InterPro" id="IPR009050">
    <property type="entry name" value="Globin-like_sf"/>
</dbReference>
<keyword evidence="9" id="KW-1185">Reference proteome</keyword>
<evidence type="ECO:0000256" key="4">
    <source>
        <dbReference type="ARBA" id="ARBA00029839"/>
    </source>
</evidence>
<dbReference type="SMART" id="SM00267">
    <property type="entry name" value="GGDEF"/>
    <property type="match status" value="1"/>
</dbReference>
<dbReference type="InterPro" id="IPR035965">
    <property type="entry name" value="PAS-like_dom_sf"/>
</dbReference>
<feature type="domain" description="PAS" evidence="5">
    <location>
        <begin position="179"/>
        <end position="251"/>
    </location>
</feature>
<dbReference type="Gene3D" id="3.30.450.20">
    <property type="entry name" value="PAS domain"/>
    <property type="match status" value="1"/>
</dbReference>
<evidence type="ECO:0000256" key="3">
    <source>
        <dbReference type="ARBA" id="ARBA00015125"/>
    </source>
</evidence>
<dbReference type="SUPFAM" id="SSF55073">
    <property type="entry name" value="Nucleotide cyclase"/>
    <property type="match status" value="1"/>
</dbReference>
<name>A0A2T5P9K9_9PSED</name>
<reference evidence="8 9" key="1">
    <citation type="submission" date="2018-04" db="EMBL/GenBank/DDBJ databases">
        <title>Pseudomonas sp. nov., isolated from mangrove soil.</title>
        <authorList>
            <person name="Chen C."/>
        </authorList>
    </citation>
    <scope>NUCLEOTIDE SEQUENCE [LARGE SCALE GENOMIC DNA]</scope>
    <source>
        <strain evidence="8 9">TC-11</strain>
    </source>
</reference>
<dbReference type="InterPro" id="IPR000160">
    <property type="entry name" value="GGDEF_dom"/>
</dbReference>
<evidence type="ECO:0000259" key="5">
    <source>
        <dbReference type="PROSITE" id="PS50112"/>
    </source>
</evidence>